<dbReference type="SUPFAM" id="SSF46785">
    <property type="entry name" value="Winged helix' DNA-binding domain"/>
    <property type="match status" value="1"/>
</dbReference>
<dbReference type="GO" id="GO:0003677">
    <property type="term" value="F:DNA binding"/>
    <property type="evidence" value="ECO:0007669"/>
    <property type="project" value="UniProtKB-KW"/>
</dbReference>
<keyword evidence="3" id="KW-0804">Transcription</keyword>
<dbReference type="PROSITE" id="PS51118">
    <property type="entry name" value="HTH_HXLR"/>
    <property type="match status" value="1"/>
</dbReference>
<evidence type="ECO:0000256" key="1">
    <source>
        <dbReference type="ARBA" id="ARBA00023015"/>
    </source>
</evidence>
<organism evidence="5 6">
    <name type="scientific">Pedobacter yulinensis</name>
    <dbReference type="NCBI Taxonomy" id="2126353"/>
    <lineage>
        <taxon>Bacteria</taxon>
        <taxon>Pseudomonadati</taxon>
        <taxon>Bacteroidota</taxon>
        <taxon>Sphingobacteriia</taxon>
        <taxon>Sphingobacteriales</taxon>
        <taxon>Sphingobacteriaceae</taxon>
        <taxon>Pedobacter</taxon>
    </lineage>
</organism>
<dbReference type="OrthoDB" id="9791143at2"/>
<sequence length="140" mass="15170">MAEKKSRSACPISCALEIFGDKWTLLIVRDIAFFGKNTYNEFLKSDEGIATNILASRLAGLEAGGIIARKKHPASRAKIFYELTPKGAGLVPVLLEISLWADAHLDTPARARDFAAAYRENRAEVLGQVAAQLNSGKPLA</sequence>
<proteinExistence type="predicted"/>
<reference evidence="5 6" key="1">
    <citation type="submission" date="2018-03" db="EMBL/GenBank/DDBJ databases">
        <authorList>
            <person name="Keele B.F."/>
        </authorList>
    </citation>
    <scope>NUCLEOTIDE SEQUENCE [LARGE SCALE GENOMIC DNA]</scope>
    <source>
        <strain evidence="5 6">YL28-9</strain>
    </source>
</reference>
<dbReference type="EMBL" id="PYLS01000005">
    <property type="protein sequence ID" value="PST83637.1"/>
    <property type="molecule type" value="Genomic_DNA"/>
</dbReference>
<evidence type="ECO:0000259" key="4">
    <source>
        <dbReference type="PROSITE" id="PS51118"/>
    </source>
</evidence>
<gene>
    <name evidence="5" type="ORF">C7T94_13960</name>
</gene>
<protein>
    <submittedName>
        <fullName evidence="5">Transcriptional regulator</fullName>
    </submittedName>
</protein>
<evidence type="ECO:0000256" key="3">
    <source>
        <dbReference type="ARBA" id="ARBA00023163"/>
    </source>
</evidence>
<feature type="domain" description="HTH hxlR-type" evidence="4">
    <location>
        <begin position="10"/>
        <end position="109"/>
    </location>
</feature>
<keyword evidence="1" id="KW-0805">Transcription regulation</keyword>
<comment type="caution">
    <text evidence="5">The sequence shown here is derived from an EMBL/GenBank/DDBJ whole genome shotgun (WGS) entry which is preliminary data.</text>
</comment>
<dbReference type="PANTHER" id="PTHR33204:SF37">
    <property type="entry name" value="HTH-TYPE TRANSCRIPTIONAL REGULATOR YODB"/>
    <property type="match status" value="1"/>
</dbReference>
<dbReference type="PANTHER" id="PTHR33204">
    <property type="entry name" value="TRANSCRIPTIONAL REGULATOR, MARR FAMILY"/>
    <property type="match status" value="1"/>
</dbReference>
<evidence type="ECO:0000256" key="2">
    <source>
        <dbReference type="ARBA" id="ARBA00023125"/>
    </source>
</evidence>
<dbReference type="RefSeq" id="WP_107215899.1">
    <property type="nucleotide sequence ID" value="NZ_KZ686269.1"/>
</dbReference>
<keyword evidence="6" id="KW-1185">Reference proteome</keyword>
<dbReference type="Proteomes" id="UP000240912">
    <property type="component" value="Unassembled WGS sequence"/>
</dbReference>
<dbReference type="InterPro" id="IPR036388">
    <property type="entry name" value="WH-like_DNA-bd_sf"/>
</dbReference>
<evidence type="ECO:0000313" key="6">
    <source>
        <dbReference type="Proteomes" id="UP000240912"/>
    </source>
</evidence>
<dbReference type="Pfam" id="PF01638">
    <property type="entry name" value="HxlR"/>
    <property type="match status" value="1"/>
</dbReference>
<dbReference type="Gene3D" id="1.10.10.10">
    <property type="entry name" value="Winged helix-like DNA-binding domain superfamily/Winged helix DNA-binding domain"/>
    <property type="match status" value="1"/>
</dbReference>
<dbReference type="InterPro" id="IPR036390">
    <property type="entry name" value="WH_DNA-bd_sf"/>
</dbReference>
<dbReference type="AlphaFoldDB" id="A0A2T3HMH5"/>
<accession>A0A2T3HMH5</accession>
<dbReference type="InterPro" id="IPR002577">
    <property type="entry name" value="HTH_HxlR"/>
</dbReference>
<name>A0A2T3HMH5_9SPHI</name>
<keyword evidence="2" id="KW-0238">DNA-binding</keyword>
<evidence type="ECO:0000313" key="5">
    <source>
        <dbReference type="EMBL" id="PST83637.1"/>
    </source>
</evidence>